<organism evidence="3 4">
    <name type="scientific">Cellvibrio fontiphilus</name>
    <dbReference type="NCBI Taxonomy" id="1815559"/>
    <lineage>
        <taxon>Bacteria</taxon>
        <taxon>Pseudomonadati</taxon>
        <taxon>Pseudomonadota</taxon>
        <taxon>Gammaproteobacteria</taxon>
        <taxon>Cellvibrionales</taxon>
        <taxon>Cellvibrionaceae</taxon>
        <taxon>Cellvibrio</taxon>
    </lineage>
</organism>
<evidence type="ECO:0000313" key="4">
    <source>
        <dbReference type="Proteomes" id="UP001595555"/>
    </source>
</evidence>
<sequence>MISKNYLLILSLLLSACGGGGGGGSNKSSAASVLVSISATTGGSVSPSASSIPLGTSASFTVVAGEGYSLGTIQGCNGSLQGNSYVTGNLSASCTVNVVFVRNAYQVSAVANDGGSIAVNQATILHGDTWSLLLQPDTGYQVESVSGCGVGNLNGNDYTSAPVTGSCQLSVQFAKKKVTISGLVATGAALANARVEAKCQGGSGFSSTVTTNAQGEFSGQVVALDLPCALHAHTENPAISLQGVAVQAGRVNITPFTDMTLTLASGLPSPAWYEQGSVTDILPLLADAQARLLALFKSNGYALPQGEFKPFDGELVIGDAWDMVLDQLATGIRQTAALDYMSLMHELIAGQTHKFPLPKGDQEQTAEACFNPLLYQLRTQVHTKRHVFSLATSGLENHNLFEHRLENTRSMPEGAGNLLVQEHQIKSCFSTASDLSNKTCWGTFGYQLKSVNPSVKTVAELAAGYEQNPEHNTPDQTLRNVVFEETYSPQSNEIRYRFPAGIKFSETFEQKSNFSFYTIFDENDLLVQQSESTITRTRQFKGITSITRGGKVYEVCEFTVEEIKSVKEGSTDTANPAGDSSRSYSQYFLVGDGVEVTDPAITSIMIDGIEVYTNPFQR</sequence>
<dbReference type="Pfam" id="PF18998">
    <property type="entry name" value="Flg_new_2"/>
    <property type="match status" value="2"/>
</dbReference>
<reference evidence="4" key="1">
    <citation type="journal article" date="2019" name="Int. J. Syst. Evol. Microbiol.">
        <title>The Global Catalogue of Microorganisms (GCM) 10K type strain sequencing project: providing services to taxonomists for standard genome sequencing and annotation.</title>
        <authorList>
            <consortium name="The Broad Institute Genomics Platform"/>
            <consortium name="The Broad Institute Genome Sequencing Center for Infectious Disease"/>
            <person name="Wu L."/>
            <person name="Ma J."/>
        </authorList>
    </citation>
    <scope>NUCLEOTIDE SEQUENCE [LARGE SCALE GENOMIC DNA]</scope>
    <source>
        <strain evidence="4">KCTC 52237</strain>
    </source>
</reference>
<feature type="domain" description="Bacterial repeat" evidence="2">
    <location>
        <begin position="35"/>
        <end position="75"/>
    </location>
</feature>
<evidence type="ECO:0000259" key="2">
    <source>
        <dbReference type="Pfam" id="PF18998"/>
    </source>
</evidence>
<keyword evidence="1" id="KW-0732">Signal</keyword>
<evidence type="ECO:0000313" key="3">
    <source>
        <dbReference type="EMBL" id="MFC3114412.1"/>
    </source>
</evidence>
<protein>
    <submittedName>
        <fullName evidence="3">Carboxypeptidase-like regulatory domain-containing protein</fullName>
    </submittedName>
</protein>
<comment type="caution">
    <text evidence="3">The sequence shown here is derived from an EMBL/GenBank/DDBJ whole genome shotgun (WGS) entry which is preliminary data.</text>
</comment>
<dbReference type="EMBL" id="JBHRTF010000002">
    <property type="protein sequence ID" value="MFC3114412.1"/>
    <property type="molecule type" value="Genomic_DNA"/>
</dbReference>
<feature type="chain" id="PRO_5045061771" evidence="1">
    <location>
        <begin position="21"/>
        <end position="618"/>
    </location>
</feature>
<gene>
    <name evidence="3" type="ORF">ACFODX_02515</name>
</gene>
<dbReference type="Proteomes" id="UP001595555">
    <property type="component" value="Unassembled WGS sequence"/>
</dbReference>
<feature type="domain" description="Bacterial repeat" evidence="2">
    <location>
        <begin position="105"/>
        <end position="175"/>
    </location>
</feature>
<feature type="signal peptide" evidence="1">
    <location>
        <begin position="1"/>
        <end position="20"/>
    </location>
</feature>
<proteinExistence type="predicted"/>
<evidence type="ECO:0000256" key="1">
    <source>
        <dbReference type="SAM" id="SignalP"/>
    </source>
</evidence>
<dbReference type="PROSITE" id="PS51257">
    <property type="entry name" value="PROKAR_LIPOPROTEIN"/>
    <property type="match status" value="1"/>
</dbReference>
<dbReference type="InterPro" id="IPR044060">
    <property type="entry name" value="Bacterial_rp_domain"/>
</dbReference>
<name>A0ABV7FE76_9GAMM</name>
<keyword evidence="4" id="KW-1185">Reference proteome</keyword>
<accession>A0ABV7FE76</accession>
<dbReference type="RefSeq" id="WP_378115728.1">
    <property type="nucleotide sequence ID" value="NZ_JBHRTF010000002.1"/>
</dbReference>